<keyword evidence="4 5" id="KW-0648">Protein biosynthesis</keyword>
<evidence type="ECO:0000256" key="1">
    <source>
        <dbReference type="ARBA" id="ARBA00010699"/>
    </source>
</evidence>
<evidence type="ECO:0000256" key="3">
    <source>
        <dbReference type="ARBA" id="ARBA00022679"/>
    </source>
</evidence>
<dbReference type="SUPFAM" id="SSF50486">
    <property type="entry name" value="FMT C-terminal domain-like"/>
    <property type="match status" value="1"/>
</dbReference>
<sequence>MNLIFFGTPAYALSSLEMCLKHPDFQVLAVVTQPDKRRGRGTELIPSPVKALAVTYNLPVLQPQRLKQDRETLTYLRQTAVDAFVVVAYGQILSQEILDLPRLGCINAHGSLLPQYRGAAPIQWCLYDGLTTTGVTTMQMDAGMDTGPMLLKGYTTIGLLDNAQDLAAKLATLSASLLETTLLQLKAQVLNPIPQDNSQATYAPLLQKQHYLLDWSRTALDLHNQIRGFYPHCVAEFRGQAVKVLATLPWHPDLPIDLASQLPEAFLEFSPELVAMGGKAPLGSIINIVKGLGPVLQAGGGYLLLQTLQLAGKRPQTGWDFANGLRLSIGEAFGNGQQVT</sequence>
<dbReference type="EMBL" id="JJML01000023">
    <property type="protein sequence ID" value="KGF72585.1"/>
    <property type="molecule type" value="Genomic_DNA"/>
</dbReference>
<evidence type="ECO:0000256" key="5">
    <source>
        <dbReference type="HAMAP-Rule" id="MF_00182"/>
    </source>
</evidence>
<dbReference type="InterPro" id="IPR005794">
    <property type="entry name" value="Fmt"/>
</dbReference>
<comment type="caution">
    <text evidence="8">The sequence shown here is derived from an EMBL/GenBank/DDBJ whole genome shotgun (WGS) entry which is preliminary data.</text>
</comment>
<dbReference type="EC" id="2.1.2.9" evidence="2 5"/>
<dbReference type="CDD" id="cd08646">
    <property type="entry name" value="FMT_core_Met-tRNA-FMT_N"/>
    <property type="match status" value="1"/>
</dbReference>
<evidence type="ECO:0000259" key="7">
    <source>
        <dbReference type="Pfam" id="PF02911"/>
    </source>
</evidence>
<dbReference type="Gene3D" id="3.40.50.12230">
    <property type="match status" value="1"/>
</dbReference>
<dbReference type="AlphaFoldDB" id="A0A098TJT3"/>
<name>A0A098TJT3_9CYAN</name>
<comment type="function">
    <text evidence="5">Attaches a formyl group to the free amino group of methionyl-tRNA(fMet). The formyl group appears to play a dual role in the initiator identity of N-formylmethionyl-tRNA by promoting its recognition by IF2 and preventing the misappropriation of this tRNA by the elongation apparatus.</text>
</comment>
<dbReference type="RefSeq" id="WP_036533336.1">
    <property type="nucleotide sequence ID" value="NZ_JJML01000023.1"/>
</dbReference>
<dbReference type="InterPro" id="IPR002376">
    <property type="entry name" value="Formyl_transf_N"/>
</dbReference>
<evidence type="ECO:0000256" key="4">
    <source>
        <dbReference type="ARBA" id="ARBA00022917"/>
    </source>
</evidence>
<keyword evidence="9" id="KW-1185">Reference proteome</keyword>
<protein>
    <recommendedName>
        <fullName evidence="2 5">Methionyl-tRNA formyltransferase</fullName>
        <ecNumber evidence="2 5">2.1.2.9</ecNumber>
    </recommendedName>
</protein>
<dbReference type="PANTHER" id="PTHR11138">
    <property type="entry name" value="METHIONYL-TRNA FORMYLTRANSFERASE"/>
    <property type="match status" value="1"/>
</dbReference>
<reference evidence="8 9" key="1">
    <citation type="journal article" date="2014" name="Mol. Ecol.">
        <title>Evolution of Synechococcus.</title>
        <authorList>
            <person name="Dvorak P."/>
            <person name="Casamatta D."/>
            <person name="Hasler P."/>
            <person name="Poulickova A."/>
            <person name="Ondrej V."/>
            <person name="Sanges R."/>
        </authorList>
    </citation>
    <scope>NUCLEOTIDE SEQUENCE [LARGE SCALE GENOMIC DNA]</scope>
    <source>
        <strain evidence="8 9">CAUP A 1101</strain>
    </source>
</reference>
<dbReference type="Pfam" id="PF02911">
    <property type="entry name" value="Formyl_trans_C"/>
    <property type="match status" value="1"/>
</dbReference>
<evidence type="ECO:0000313" key="9">
    <source>
        <dbReference type="Proteomes" id="UP000030170"/>
    </source>
</evidence>
<dbReference type="GO" id="GO:0005829">
    <property type="term" value="C:cytosol"/>
    <property type="evidence" value="ECO:0007669"/>
    <property type="project" value="TreeGrafter"/>
</dbReference>
<dbReference type="GO" id="GO:0004479">
    <property type="term" value="F:methionyl-tRNA formyltransferase activity"/>
    <property type="evidence" value="ECO:0007669"/>
    <property type="project" value="UniProtKB-UniRule"/>
</dbReference>
<dbReference type="HAMAP" id="MF_00182">
    <property type="entry name" value="Formyl_trans"/>
    <property type="match status" value="1"/>
</dbReference>
<dbReference type="InterPro" id="IPR005793">
    <property type="entry name" value="Formyl_trans_C"/>
</dbReference>
<dbReference type="InterPro" id="IPR044135">
    <property type="entry name" value="Met-tRNA-FMT_C"/>
</dbReference>
<dbReference type="PROSITE" id="PS00373">
    <property type="entry name" value="GART"/>
    <property type="match status" value="1"/>
</dbReference>
<proteinExistence type="inferred from homology"/>
<dbReference type="NCBIfam" id="TIGR00460">
    <property type="entry name" value="fmt"/>
    <property type="match status" value="1"/>
</dbReference>
<gene>
    <name evidence="5" type="primary">fmt</name>
    <name evidence="8" type="ORF">DO97_07290</name>
</gene>
<dbReference type="InterPro" id="IPR001555">
    <property type="entry name" value="GART_AS"/>
</dbReference>
<comment type="similarity">
    <text evidence="1 5">Belongs to the Fmt family.</text>
</comment>
<dbReference type="SUPFAM" id="SSF53328">
    <property type="entry name" value="Formyltransferase"/>
    <property type="match status" value="1"/>
</dbReference>
<dbReference type="OrthoDB" id="9802815at2"/>
<evidence type="ECO:0000256" key="2">
    <source>
        <dbReference type="ARBA" id="ARBA00012261"/>
    </source>
</evidence>
<dbReference type="InterPro" id="IPR011034">
    <property type="entry name" value="Formyl_transferase-like_C_sf"/>
</dbReference>
<dbReference type="Proteomes" id="UP000030170">
    <property type="component" value="Unassembled WGS sequence"/>
</dbReference>
<dbReference type="InterPro" id="IPR041711">
    <property type="entry name" value="Met-tRNA-FMT_N"/>
</dbReference>
<feature type="domain" description="Formyl transferase C-terminal" evidence="7">
    <location>
        <begin position="206"/>
        <end position="325"/>
    </location>
</feature>
<evidence type="ECO:0000313" key="8">
    <source>
        <dbReference type="EMBL" id="KGF72585.1"/>
    </source>
</evidence>
<feature type="binding site" evidence="5">
    <location>
        <begin position="111"/>
        <end position="114"/>
    </location>
    <ligand>
        <name>(6S)-5,6,7,8-tetrahydrofolate</name>
        <dbReference type="ChEBI" id="CHEBI:57453"/>
    </ligand>
</feature>
<dbReference type="PANTHER" id="PTHR11138:SF5">
    <property type="entry name" value="METHIONYL-TRNA FORMYLTRANSFERASE, MITOCHONDRIAL"/>
    <property type="match status" value="1"/>
</dbReference>
<evidence type="ECO:0000259" key="6">
    <source>
        <dbReference type="Pfam" id="PF00551"/>
    </source>
</evidence>
<comment type="catalytic activity">
    <reaction evidence="5">
        <text>L-methionyl-tRNA(fMet) + (6R)-10-formyltetrahydrofolate = N-formyl-L-methionyl-tRNA(fMet) + (6S)-5,6,7,8-tetrahydrofolate + H(+)</text>
        <dbReference type="Rhea" id="RHEA:24380"/>
        <dbReference type="Rhea" id="RHEA-COMP:9952"/>
        <dbReference type="Rhea" id="RHEA-COMP:9953"/>
        <dbReference type="ChEBI" id="CHEBI:15378"/>
        <dbReference type="ChEBI" id="CHEBI:57453"/>
        <dbReference type="ChEBI" id="CHEBI:78530"/>
        <dbReference type="ChEBI" id="CHEBI:78844"/>
        <dbReference type="ChEBI" id="CHEBI:195366"/>
        <dbReference type="EC" id="2.1.2.9"/>
    </reaction>
</comment>
<dbReference type="STRING" id="1497020.DO97_07290"/>
<accession>A0A098TJT3</accession>
<feature type="domain" description="Formyl transferase N-terminal" evidence="6">
    <location>
        <begin position="2"/>
        <end position="178"/>
    </location>
</feature>
<dbReference type="CDD" id="cd08704">
    <property type="entry name" value="Met_tRNA_FMT_C"/>
    <property type="match status" value="1"/>
</dbReference>
<keyword evidence="3 5" id="KW-0808">Transferase</keyword>
<dbReference type="Pfam" id="PF00551">
    <property type="entry name" value="Formyl_trans_N"/>
    <property type="match status" value="1"/>
</dbReference>
<dbReference type="InterPro" id="IPR036477">
    <property type="entry name" value="Formyl_transf_N_sf"/>
</dbReference>
<organism evidence="8 9">
    <name type="scientific">Neosynechococcus sphagnicola sy1</name>
    <dbReference type="NCBI Taxonomy" id="1497020"/>
    <lineage>
        <taxon>Bacteria</taxon>
        <taxon>Bacillati</taxon>
        <taxon>Cyanobacteriota</taxon>
        <taxon>Cyanophyceae</taxon>
        <taxon>Neosynechococcales</taxon>
        <taxon>Neosynechococcaceae</taxon>
        <taxon>Neosynechococcus</taxon>
    </lineage>
</organism>